<gene>
    <name evidence="1" type="ORF">BkAM31D_00340</name>
</gene>
<dbReference type="RefSeq" id="WP_066159773.1">
    <property type="nucleotide sequence ID" value="NZ_CP020814.1"/>
</dbReference>
<protein>
    <recommendedName>
        <fullName evidence="3">Anti-sigma-F factor Fin</fullName>
    </recommendedName>
</protein>
<dbReference type="KEGG" id="bkw:BkAM31D_00340"/>
<name>A0A1Y9TH87_9BACI</name>
<proteinExistence type="predicted"/>
<sequence length="75" mass="8679">MAIHYQCRHCKMKIGEIEQHQDAISLGFDQLTSQERTDMLTYDSNGDIHVDAICEDCHEALVRNPDLYEIDNVIQ</sequence>
<dbReference type="AlphaFoldDB" id="A0A1Y9TH87"/>
<organism evidence="1 2">
    <name type="scientific">Halalkalibacter krulwichiae</name>
    <dbReference type="NCBI Taxonomy" id="199441"/>
    <lineage>
        <taxon>Bacteria</taxon>
        <taxon>Bacillati</taxon>
        <taxon>Bacillota</taxon>
        <taxon>Bacilli</taxon>
        <taxon>Bacillales</taxon>
        <taxon>Bacillaceae</taxon>
        <taxon>Halalkalibacter</taxon>
    </lineage>
</organism>
<dbReference type="GO" id="GO:0010468">
    <property type="term" value="P:regulation of gene expression"/>
    <property type="evidence" value="ECO:0007669"/>
    <property type="project" value="InterPro"/>
</dbReference>
<dbReference type="EMBL" id="CP020814">
    <property type="protein sequence ID" value="ARK28449.1"/>
    <property type="molecule type" value="Genomic_DNA"/>
</dbReference>
<evidence type="ECO:0008006" key="3">
    <source>
        <dbReference type="Google" id="ProtNLM"/>
    </source>
</evidence>
<reference evidence="1 2" key="1">
    <citation type="submission" date="2017-04" db="EMBL/GenBank/DDBJ databases">
        <title>Bacillus krulwichiae AM31D Genome sequencing and assembly.</title>
        <authorList>
            <person name="Krulwich T.A."/>
            <person name="Anastor L."/>
            <person name="Ehrlich R."/>
            <person name="Ehrlich G.D."/>
            <person name="Janto B."/>
        </authorList>
    </citation>
    <scope>NUCLEOTIDE SEQUENCE [LARGE SCALE GENOMIC DNA]</scope>
    <source>
        <strain evidence="1 2">AM31D</strain>
    </source>
</reference>
<evidence type="ECO:0000313" key="2">
    <source>
        <dbReference type="Proteomes" id="UP000193006"/>
    </source>
</evidence>
<dbReference type="STRING" id="199441.BkAM31D_00340"/>
<dbReference type="InterPro" id="IPR020115">
    <property type="entry name" value="Fin"/>
</dbReference>
<evidence type="ECO:0000313" key="1">
    <source>
        <dbReference type="EMBL" id="ARK28449.1"/>
    </source>
</evidence>
<dbReference type="Proteomes" id="UP000193006">
    <property type="component" value="Chromosome"/>
</dbReference>
<accession>A0A1Y9TH87</accession>
<keyword evidence="2" id="KW-1185">Reference proteome</keyword>
<dbReference type="Pfam" id="PF10955">
    <property type="entry name" value="Fin"/>
    <property type="match status" value="1"/>
</dbReference>